<evidence type="ECO:0000259" key="2">
    <source>
        <dbReference type="Pfam" id="PF20434"/>
    </source>
</evidence>
<dbReference type="AlphaFoldDB" id="A0A146G676"/>
<dbReference type="PANTHER" id="PTHR48081:SF13">
    <property type="entry name" value="ALPHA_BETA HYDROLASE"/>
    <property type="match status" value="1"/>
</dbReference>
<dbReference type="STRING" id="690879.TSACC_2696"/>
<dbReference type="InterPro" id="IPR029058">
    <property type="entry name" value="AB_hydrolase_fold"/>
</dbReference>
<dbReference type="GO" id="GO:0016787">
    <property type="term" value="F:hydrolase activity"/>
    <property type="evidence" value="ECO:0007669"/>
    <property type="project" value="UniProtKB-KW"/>
</dbReference>
<comment type="caution">
    <text evidence="3">The sequence shown here is derived from an EMBL/GenBank/DDBJ whole genome shotgun (WGS) entry which is preliminary data.</text>
</comment>
<dbReference type="EMBL" id="BDCO01000002">
    <property type="protein sequence ID" value="GAT32298.1"/>
    <property type="molecule type" value="Genomic_DNA"/>
</dbReference>
<evidence type="ECO:0000256" key="1">
    <source>
        <dbReference type="ARBA" id="ARBA00022801"/>
    </source>
</evidence>
<sequence>MAANLIIRDLSESPAPWALDLHLPEGDGPFPVLIWIHGGGWHSGTKDIDFAEPYLRAGFALASIGYRLTSGGSCFPAPIEDCVAATAWFQRNASRWNIDCSRPGIFGHSAGGHLASLVALASAGATPFARPDLRPFARALIWSGPLNLAREAGGWPRSTFAWNPDDAYCRTFFPGGAYDEEFATWASASSYLSPGMPPTLVIHGQDDQLVPWEQARDFAGNLRALGVDAAFELIPGAGHDILCEERHRQAVEFFAPLRAALPPAG</sequence>
<dbReference type="FunCoup" id="A0A146G676">
    <property type="interactions" value="354"/>
</dbReference>
<dbReference type="InParanoid" id="A0A146G676"/>
<accession>A0A146G676</accession>
<dbReference type="SUPFAM" id="SSF53474">
    <property type="entry name" value="alpha/beta-Hydrolases"/>
    <property type="match status" value="1"/>
</dbReference>
<dbReference type="RefSeq" id="WP_075078137.1">
    <property type="nucleotide sequence ID" value="NZ_BDCO01000002.1"/>
</dbReference>
<dbReference type="Proteomes" id="UP000076023">
    <property type="component" value="Unassembled WGS sequence"/>
</dbReference>
<keyword evidence="1" id="KW-0378">Hydrolase</keyword>
<name>A0A146G676_TERSA</name>
<gene>
    <name evidence="3" type="ORF">TSACC_2696</name>
</gene>
<dbReference type="OrthoDB" id="24847at2"/>
<evidence type="ECO:0000313" key="3">
    <source>
        <dbReference type="EMBL" id="GAT32298.1"/>
    </source>
</evidence>
<proteinExistence type="predicted"/>
<feature type="domain" description="BD-FAE-like" evidence="2">
    <location>
        <begin position="19"/>
        <end position="221"/>
    </location>
</feature>
<dbReference type="PANTHER" id="PTHR48081">
    <property type="entry name" value="AB HYDROLASE SUPERFAMILY PROTEIN C4A8.06C"/>
    <property type="match status" value="1"/>
</dbReference>
<dbReference type="InterPro" id="IPR050300">
    <property type="entry name" value="GDXG_lipolytic_enzyme"/>
</dbReference>
<organism evidence="3 4">
    <name type="scientific">Terrimicrobium sacchariphilum</name>
    <dbReference type="NCBI Taxonomy" id="690879"/>
    <lineage>
        <taxon>Bacteria</taxon>
        <taxon>Pseudomonadati</taxon>
        <taxon>Verrucomicrobiota</taxon>
        <taxon>Terrimicrobiia</taxon>
        <taxon>Terrimicrobiales</taxon>
        <taxon>Terrimicrobiaceae</taxon>
        <taxon>Terrimicrobium</taxon>
    </lineage>
</organism>
<protein>
    <submittedName>
        <fullName evidence="3">Acetyl esterase</fullName>
    </submittedName>
</protein>
<evidence type="ECO:0000313" key="4">
    <source>
        <dbReference type="Proteomes" id="UP000076023"/>
    </source>
</evidence>
<reference evidence="4" key="1">
    <citation type="journal article" date="2017" name="Genome Announc.">
        <title>Draft Genome Sequence of Terrimicrobium sacchariphilum NM-5T, a Facultative Anaerobic Soil Bacterium of the Class Spartobacteria.</title>
        <authorList>
            <person name="Qiu Y.L."/>
            <person name="Tourlousse D.M."/>
            <person name="Matsuura N."/>
            <person name="Ohashi A."/>
            <person name="Sekiguchi Y."/>
        </authorList>
    </citation>
    <scope>NUCLEOTIDE SEQUENCE [LARGE SCALE GENOMIC DNA]</scope>
    <source>
        <strain evidence="4">NM-5</strain>
    </source>
</reference>
<dbReference type="Gene3D" id="3.40.50.1820">
    <property type="entry name" value="alpha/beta hydrolase"/>
    <property type="match status" value="1"/>
</dbReference>
<dbReference type="InterPro" id="IPR049492">
    <property type="entry name" value="BD-FAE-like_dom"/>
</dbReference>
<keyword evidence="4" id="KW-1185">Reference proteome</keyword>
<dbReference type="Pfam" id="PF20434">
    <property type="entry name" value="BD-FAE"/>
    <property type="match status" value="1"/>
</dbReference>